<accession>A0A0V1H1V3</accession>
<proteinExistence type="predicted"/>
<evidence type="ECO:0000313" key="2">
    <source>
        <dbReference type="Proteomes" id="UP000055024"/>
    </source>
</evidence>
<protein>
    <submittedName>
        <fullName evidence="1">Uncharacterized protein</fullName>
    </submittedName>
</protein>
<dbReference type="EMBL" id="JYDP01000173">
    <property type="protein sequence ID" value="KRZ04084.1"/>
    <property type="molecule type" value="Genomic_DNA"/>
</dbReference>
<gene>
    <name evidence="1" type="ORF">T11_13675</name>
</gene>
<comment type="caution">
    <text evidence="1">The sequence shown here is derived from an EMBL/GenBank/DDBJ whole genome shotgun (WGS) entry which is preliminary data.</text>
</comment>
<dbReference type="AlphaFoldDB" id="A0A0V1H1V3"/>
<dbReference type="Proteomes" id="UP000055024">
    <property type="component" value="Unassembled WGS sequence"/>
</dbReference>
<name>A0A0V1H1V3_9BILA</name>
<evidence type="ECO:0000313" key="1">
    <source>
        <dbReference type="EMBL" id="KRZ04084.1"/>
    </source>
</evidence>
<keyword evidence="2" id="KW-1185">Reference proteome</keyword>
<organism evidence="1 2">
    <name type="scientific">Trichinella zimbabwensis</name>
    <dbReference type="NCBI Taxonomy" id="268475"/>
    <lineage>
        <taxon>Eukaryota</taxon>
        <taxon>Metazoa</taxon>
        <taxon>Ecdysozoa</taxon>
        <taxon>Nematoda</taxon>
        <taxon>Enoplea</taxon>
        <taxon>Dorylaimia</taxon>
        <taxon>Trichinellida</taxon>
        <taxon>Trichinellidae</taxon>
        <taxon>Trichinella</taxon>
    </lineage>
</organism>
<dbReference type="OrthoDB" id="10469885at2759"/>
<dbReference type="STRING" id="268475.A0A0V1H1V3"/>
<sequence>MLPLLQKADICRRVAEIDCAETSGLSGEEVTKSGDAAVASEGGYLPPSCGDRLCRNIWTLWRHDRPKKFDENLLKGMKS</sequence>
<reference evidence="1 2" key="1">
    <citation type="submission" date="2015-01" db="EMBL/GenBank/DDBJ databases">
        <title>Evolution of Trichinella species and genotypes.</title>
        <authorList>
            <person name="Korhonen P.K."/>
            <person name="Edoardo P."/>
            <person name="Giuseppe L.R."/>
            <person name="Gasser R.B."/>
        </authorList>
    </citation>
    <scope>NUCLEOTIDE SEQUENCE [LARGE SCALE GENOMIC DNA]</scope>
    <source>
        <strain evidence="1">ISS1029</strain>
    </source>
</reference>